<gene>
    <name evidence="2" type="ORF">KAJ83_10780</name>
</gene>
<sequence>MVQDMGGQVRIGAGSGFWGDALDPAVELLERGNLDYMSMDYLAELTMALLQRQKLKDPQKGYIPDLPTHMRALLPLANASGTRLVCNGGGANPRAAAERIRELARELGLGGMRIAVVEGDDLLGALDDMLGSGAAFENMDTGETNLAGIRNRIVAANAYTDSSAIQAALAEGADVVIAGRVSDNALYVGPLMHEFGWRYEDAYTDRIAAAITIGHVVECAAATTGGMSSRFDEMPDMGRVGFPIVEFDADGTAVVTKLEGTGGRVDAFTVKEHLTYEIGDPKQYLMPDGIADFTTVRIEEVGKDRVRLSNMTGHPRPERLKLVIGYEDGWVGEGMLFFPWPYALERAEKARETLLQRFERLGLKADQMHFDLVGVDMLHGPASPRPDYDPSEVGLRVAVHTEDRAEAEKVRRACSQLWIMGPGGTSFGAPQKARPVFGLWPTLVSRDLVRQTTDILEA</sequence>
<proteinExistence type="predicted"/>
<evidence type="ECO:0000313" key="2">
    <source>
        <dbReference type="EMBL" id="MBP5857494.1"/>
    </source>
</evidence>
<dbReference type="PANTHER" id="PTHR47708:SF2">
    <property type="entry name" value="SI:CH73-132F6.5"/>
    <property type="match status" value="1"/>
</dbReference>
<comment type="caution">
    <text evidence="2">The sequence shown here is derived from an EMBL/GenBank/DDBJ whole genome shotgun (WGS) entry which is preliminary data.</text>
</comment>
<evidence type="ECO:0000313" key="3">
    <source>
        <dbReference type="Proteomes" id="UP000672602"/>
    </source>
</evidence>
<dbReference type="RefSeq" id="WP_210682076.1">
    <property type="nucleotide sequence ID" value="NZ_JAGMWN010000004.1"/>
</dbReference>
<dbReference type="InterPro" id="IPR010839">
    <property type="entry name" value="AtuA_N"/>
</dbReference>
<dbReference type="EMBL" id="JAGMWN010000004">
    <property type="protein sequence ID" value="MBP5857494.1"/>
    <property type="molecule type" value="Genomic_DNA"/>
</dbReference>
<protein>
    <submittedName>
        <fullName evidence="2">DUF1446 domain-containing protein</fullName>
    </submittedName>
</protein>
<feature type="domain" description="Acyclic terpene utilisation N-terminal" evidence="1">
    <location>
        <begin position="9"/>
        <end position="453"/>
    </location>
</feature>
<keyword evidence="3" id="KW-1185">Reference proteome</keyword>
<dbReference type="AlphaFoldDB" id="A0A8J7V4B1"/>
<accession>A0A8J7V4B1</accession>
<reference evidence="2" key="1">
    <citation type="submission" date="2021-04" db="EMBL/GenBank/DDBJ databases">
        <authorList>
            <person name="Zhang D.-C."/>
        </authorList>
    </citation>
    <scope>NUCLEOTIDE SEQUENCE</scope>
    <source>
        <strain evidence="2">CGMCC 1.15697</strain>
    </source>
</reference>
<organism evidence="2 3">
    <name type="scientific">Marivibrio halodurans</name>
    <dbReference type="NCBI Taxonomy" id="2039722"/>
    <lineage>
        <taxon>Bacteria</taxon>
        <taxon>Pseudomonadati</taxon>
        <taxon>Pseudomonadota</taxon>
        <taxon>Alphaproteobacteria</taxon>
        <taxon>Rhodospirillales</taxon>
        <taxon>Rhodospirillaceae</taxon>
        <taxon>Marivibrio</taxon>
    </lineage>
</organism>
<name>A0A8J7V4B1_9PROT</name>
<dbReference type="Pfam" id="PF07287">
    <property type="entry name" value="AtuA"/>
    <property type="match status" value="1"/>
</dbReference>
<dbReference type="PANTHER" id="PTHR47708">
    <property type="match status" value="1"/>
</dbReference>
<dbReference type="Proteomes" id="UP000672602">
    <property type="component" value="Unassembled WGS sequence"/>
</dbReference>
<evidence type="ECO:0000259" key="1">
    <source>
        <dbReference type="Pfam" id="PF07287"/>
    </source>
</evidence>